<gene>
    <name evidence="2" type="ORF">LCGC14_1583780</name>
</gene>
<sequence>MMLINFSGFDKQRVAGVVKSIIELTPICGQLILLSIAVCLAFKLHNRLSA</sequence>
<accession>A0A0F9IG55</accession>
<protein>
    <submittedName>
        <fullName evidence="2">Uncharacterized protein</fullName>
    </submittedName>
</protein>
<evidence type="ECO:0000313" key="2">
    <source>
        <dbReference type="EMBL" id="KKM26541.1"/>
    </source>
</evidence>
<proteinExistence type="predicted"/>
<keyword evidence="1" id="KW-1133">Transmembrane helix</keyword>
<reference evidence="2" key="1">
    <citation type="journal article" date="2015" name="Nature">
        <title>Complex archaea that bridge the gap between prokaryotes and eukaryotes.</title>
        <authorList>
            <person name="Spang A."/>
            <person name="Saw J.H."/>
            <person name="Jorgensen S.L."/>
            <person name="Zaremba-Niedzwiedzka K."/>
            <person name="Martijn J."/>
            <person name="Lind A.E."/>
            <person name="van Eijk R."/>
            <person name="Schleper C."/>
            <person name="Guy L."/>
            <person name="Ettema T.J."/>
        </authorList>
    </citation>
    <scope>NUCLEOTIDE SEQUENCE</scope>
</reference>
<dbReference type="EMBL" id="LAZR01012494">
    <property type="protein sequence ID" value="KKM26541.1"/>
    <property type="molecule type" value="Genomic_DNA"/>
</dbReference>
<name>A0A0F9IG55_9ZZZZ</name>
<keyword evidence="1" id="KW-0812">Transmembrane</keyword>
<keyword evidence="1" id="KW-0472">Membrane</keyword>
<evidence type="ECO:0000256" key="1">
    <source>
        <dbReference type="SAM" id="Phobius"/>
    </source>
</evidence>
<dbReference type="AlphaFoldDB" id="A0A0F9IG55"/>
<feature type="transmembrane region" description="Helical" evidence="1">
    <location>
        <begin position="20"/>
        <end position="42"/>
    </location>
</feature>
<organism evidence="2">
    <name type="scientific">marine sediment metagenome</name>
    <dbReference type="NCBI Taxonomy" id="412755"/>
    <lineage>
        <taxon>unclassified sequences</taxon>
        <taxon>metagenomes</taxon>
        <taxon>ecological metagenomes</taxon>
    </lineage>
</organism>
<comment type="caution">
    <text evidence="2">The sequence shown here is derived from an EMBL/GenBank/DDBJ whole genome shotgun (WGS) entry which is preliminary data.</text>
</comment>